<sequence length="247" mass="28800">MYNSSKTKTNTFKMKTFYGFMFILSSVSLLVAQDINQFDGNGKRHGIWKKNFHDTQVLRYEGAFFHGKEIGLFKFYKNIKKKAVLTATKQFNKANNITDVKFLTSNAKVISEGQMRGKTYIGTWKYYQKNSDRLLTLEYYDDFGKLTGKRLVYYPNGQIAEEQHYSEGKLDGNSFWYSVNGVLLKEFIYVNGELHGISKFYSPKGELISEGAYKNGKKHGIWTYYKNSKMVNKKDFTYKPKYIKKTP</sequence>
<organism evidence="1 2">
    <name type="scientific">Flaviramulus aquimarinus</name>
    <dbReference type="NCBI Taxonomy" id="1170456"/>
    <lineage>
        <taxon>Bacteria</taxon>
        <taxon>Pseudomonadati</taxon>
        <taxon>Bacteroidota</taxon>
        <taxon>Flavobacteriia</taxon>
        <taxon>Flavobacteriales</taxon>
        <taxon>Flavobacteriaceae</taxon>
        <taxon>Flaviramulus</taxon>
    </lineage>
</organism>
<accession>A0ABP9FGQ2</accession>
<dbReference type="PANTHER" id="PTHR33706">
    <property type="entry name" value="MORN VARIANT REPEAT PROTEIN"/>
    <property type="match status" value="1"/>
</dbReference>
<gene>
    <name evidence="1" type="ORF">GCM10023311_28440</name>
</gene>
<protein>
    <recommendedName>
        <fullName evidence="3">Antitoxin component YwqK of the YwqJK toxin-antitoxin module</fullName>
    </recommendedName>
</protein>
<dbReference type="Gene3D" id="3.90.930.1">
    <property type="match status" value="1"/>
</dbReference>
<evidence type="ECO:0000313" key="1">
    <source>
        <dbReference type="EMBL" id="GAA4901079.1"/>
    </source>
</evidence>
<dbReference type="EMBL" id="BAABJH010000007">
    <property type="protein sequence ID" value="GAA4901079.1"/>
    <property type="molecule type" value="Genomic_DNA"/>
</dbReference>
<evidence type="ECO:0000313" key="2">
    <source>
        <dbReference type="Proteomes" id="UP001500433"/>
    </source>
</evidence>
<dbReference type="InterPro" id="IPR011652">
    <property type="entry name" value="MORN_2"/>
</dbReference>
<comment type="caution">
    <text evidence="1">The sequence shown here is derived from an EMBL/GenBank/DDBJ whole genome shotgun (WGS) entry which is preliminary data.</text>
</comment>
<proteinExistence type="predicted"/>
<keyword evidence="2" id="KW-1185">Reference proteome</keyword>
<dbReference type="Pfam" id="PF07661">
    <property type="entry name" value="MORN_2"/>
    <property type="match status" value="2"/>
</dbReference>
<reference evidence="2" key="1">
    <citation type="journal article" date="2019" name="Int. J. Syst. Evol. Microbiol.">
        <title>The Global Catalogue of Microorganisms (GCM) 10K type strain sequencing project: providing services to taxonomists for standard genome sequencing and annotation.</title>
        <authorList>
            <consortium name="The Broad Institute Genomics Platform"/>
            <consortium name="The Broad Institute Genome Sequencing Center for Infectious Disease"/>
            <person name="Wu L."/>
            <person name="Ma J."/>
        </authorList>
    </citation>
    <scope>NUCLEOTIDE SEQUENCE [LARGE SCALE GENOMIC DNA]</scope>
    <source>
        <strain evidence="2">JCM 18274</strain>
    </source>
</reference>
<evidence type="ECO:0008006" key="3">
    <source>
        <dbReference type="Google" id="ProtNLM"/>
    </source>
</evidence>
<dbReference type="Gene3D" id="2.20.110.10">
    <property type="entry name" value="Histone H3 K4-specific methyltransferase SET7/9 N-terminal domain"/>
    <property type="match status" value="1"/>
</dbReference>
<name>A0ABP9FGQ2_9FLAO</name>
<dbReference type="Proteomes" id="UP001500433">
    <property type="component" value="Unassembled WGS sequence"/>
</dbReference>
<dbReference type="SUPFAM" id="SSF82185">
    <property type="entry name" value="Histone H3 K4-specific methyltransferase SET7/9 N-terminal domain"/>
    <property type="match status" value="1"/>
</dbReference>
<dbReference type="PANTHER" id="PTHR33706:SF1">
    <property type="entry name" value="TPR REPEAT PROTEIN"/>
    <property type="match status" value="1"/>
</dbReference>